<name>A0A8X6RDL9_TRICX</name>
<dbReference type="EMBL" id="BMAU01021078">
    <property type="protein sequence ID" value="GFX89781.1"/>
    <property type="molecule type" value="Genomic_DNA"/>
</dbReference>
<keyword evidence="2" id="KW-1185">Reference proteome</keyword>
<protein>
    <submittedName>
        <fullName evidence="1">Uncharacterized protein</fullName>
    </submittedName>
</protein>
<dbReference type="AlphaFoldDB" id="A0A8X6RDL9"/>
<sequence>MKTKDNPVLRQLSKFGHATVPTSQIWIRKQYAKMLLFERGCAIGLNDYCRIGTRYGFVAWNYKHVALGCKTETALIGEHDIATVPFNELQRDITALASQMPVIRS</sequence>
<dbReference type="Proteomes" id="UP000887159">
    <property type="component" value="Unassembled WGS sequence"/>
</dbReference>
<evidence type="ECO:0000313" key="2">
    <source>
        <dbReference type="Proteomes" id="UP000887159"/>
    </source>
</evidence>
<comment type="caution">
    <text evidence="1">The sequence shown here is derived from an EMBL/GenBank/DDBJ whole genome shotgun (WGS) entry which is preliminary data.</text>
</comment>
<accession>A0A8X6RDL9</accession>
<proteinExistence type="predicted"/>
<gene>
    <name evidence="1" type="ORF">TNCV_2245811</name>
</gene>
<organism evidence="1 2">
    <name type="scientific">Trichonephila clavipes</name>
    <name type="common">Golden silk orbweaver</name>
    <name type="synonym">Nephila clavipes</name>
    <dbReference type="NCBI Taxonomy" id="2585209"/>
    <lineage>
        <taxon>Eukaryota</taxon>
        <taxon>Metazoa</taxon>
        <taxon>Ecdysozoa</taxon>
        <taxon>Arthropoda</taxon>
        <taxon>Chelicerata</taxon>
        <taxon>Arachnida</taxon>
        <taxon>Araneae</taxon>
        <taxon>Araneomorphae</taxon>
        <taxon>Entelegynae</taxon>
        <taxon>Araneoidea</taxon>
        <taxon>Nephilidae</taxon>
        <taxon>Trichonephila</taxon>
    </lineage>
</organism>
<reference evidence="1" key="1">
    <citation type="submission" date="2020-08" db="EMBL/GenBank/DDBJ databases">
        <title>Multicomponent nature underlies the extraordinary mechanical properties of spider dragline silk.</title>
        <authorList>
            <person name="Kono N."/>
            <person name="Nakamura H."/>
            <person name="Mori M."/>
            <person name="Yoshida Y."/>
            <person name="Ohtoshi R."/>
            <person name="Malay A.D."/>
            <person name="Moran D.A.P."/>
            <person name="Tomita M."/>
            <person name="Numata K."/>
            <person name="Arakawa K."/>
        </authorList>
    </citation>
    <scope>NUCLEOTIDE SEQUENCE</scope>
</reference>
<evidence type="ECO:0000313" key="1">
    <source>
        <dbReference type="EMBL" id="GFX89781.1"/>
    </source>
</evidence>